<feature type="compositionally biased region" description="Basic and acidic residues" evidence="2">
    <location>
        <begin position="365"/>
        <end position="398"/>
    </location>
</feature>
<reference evidence="4" key="1">
    <citation type="submission" date="2025-08" db="UniProtKB">
        <authorList>
            <consortium name="RefSeq"/>
        </authorList>
    </citation>
    <scope>IDENTIFICATION</scope>
</reference>
<gene>
    <name evidence="4" type="primary">BCLAF3</name>
</gene>
<dbReference type="GeneID" id="103014450"/>
<name>A0ABM3SXL7_BALAC</name>
<keyword evidence="3" id="KW-1185">Reference proteome</keyword>
<dbReference type="RefSeq" id="XP_057394597.1">
    <property type="nucleotide sequence ID" value="XM_057538614.1"/>
</dbReference>
<evidence type="ECO:0000256" key="2">
    <source>
        <dbReference type="SAM" id="MobiDB-lite"/>
    </source>
</evidence>
<dbReference type="PANTHER" id="PTHR15268:SF17">
    <property type="entry name" value="BCLAF1 AND THRAP3 FAMILY MEMBER 3"/>
    <property type="match status" value="1"/>
</dbReference>
<feature type="region of interest" description="Disordered" evidence="2">
    <location>
        <begin position="138"/>
        <end position="157"/>
    </location>
</feature>
<feature type="compositionally biased region" description="Basic residues" evidence="2">
    <location>
        <begin position="1"/>
        <end position="15"/>
    </location>
</feature>
<evidence type="ECO:0000313" key="3">
    <source>
        <dbReference type="Proteomes" id="UP001652580"/>
    </source>
</evidence>
<comment type="similarity">
    <text evidence="1">Belongs to the BCLAF1/THRAP3 family.</text>
</comment>
<dbReference type="Pfam" id="PF15440">
    <property type="entry name" value="THRAP3_BCLAF1"/>
    <property type="match status" value="1"/>
</dbReference>
<organism evidence="3 4">
    <name type="scientific">Balaenoptera acutorostrata</name>
    <name type="common">Common minke whale</name>
    <name type="synonym">Balaena rostrata</name>
    <dbReference type="NCBI Taxonomy" id="9767"/>
    <lineage>
        <taxon>Eukaryota</taxon>
        <taxon>Metazoa</taxon>
        <taxon>Chordata</taxon>
        <taxon>Craniata</taxon>
        <taxon>Vertebrata</taxon>
        <taxon>Euteleostomi</taxon>
        <taxon>Mammalia</taxon>
        <taxon>Eutheria</taxon>
        <taxon>Laurasiatheria</taxon>
        <taxon>Artiodactyla</taxon>
        <taxon>Whippomorpha</taxon>
        <taxon>Cetacea</taxon>
        <taxon>Mysticeti</taxon>
        <taxon>Balaenopteridae</taxon>
        <taxon>Balaenoptera</taxon>
    </lineage>
</organism>
<dbReference type="InterPro" id="IPR029199">
    <property type="entry name" value="THRAP3_BCLAF1"/>
</dbReference>
<feature type="region of interest" description="Disordered" evidence="2">
    <location>
        <begin position="1"/>
        <end position="80"/>
    </location>
</feature>
<feature type="compositionally biased region" description="Basic and acidic residues" evidence="2">
    <location>
        <begin position="340"/>
        <end position="349"/>
    </location>
</feature>
<feature type="compositionally biased region" description="Basic and acidic residues" evidence="2">
    <location>
        <begin position="220"/>
        <end position="233"/>
    </location>
</feature>
<feature type="compositionally biased region" description="Basic and acidic residues" evidence="2">
    <location>
        <begin position="318"/>
        <end position="334"/>
    </location>
</feature>
<feature type="compositionally biased region" description="Basic and acidic residues" evidence="2">
    <location>
        <begin position="296"/>
        <end position="311"/>
    </location>
</feature>
<sequence length="651" mass="76509">MARSRSRSPRWRHRSLSPVPRNSEHYKQRPEHYGYEYRKDPKRPVTWRMDNEKHGQSKPRIPSRETIHYRSYEHRSSSPNIRRNSLENFYTYKPPQVYLPGRGDDSNRRSQYMPKYSEGVLYKENQRNCYPQKVQGRYFPDDHRVRGSGKGGKPPLRSIADSFRFEGQWHEDELRHQRIQDEKYSQSLRRGSEDFEKRSSFQTRYPEDRDFRKYGHTSKRPQDVERYENREPARSPQWKSRHFLTSYQEKKDQWNLGPQTLRYAPKELPETSSAAKASCDYRHKHRKTSDGDQDFYDGRTQKYSKEEDRKFGSQKGPVNRESDCFNAGRGRETEGGQVKEPFKPSKKDCTACTHSNKSDVGLRPCNDKRKDKIKKEGAGRKESNSSHNRLDKSKKLSDSKPSSAILRKKSLTVKVDVKKTSRVASSYSTERQMSHDLVAVGRKSENFHPVFEHLDSTQNTENKPTGEFAQEIITIIHQVKADYFPSLGITLHERFSKMQVTQAADVNEFKLNSDPEIHRSDQHSSFSRLKNTHVDVFQKPTCLVKSNFRKFIQKPYLNYHTMQRKDVITHKPFGIEGNHQNTRGFRRTFKTNLRGGTFQPQYKSGLVQKSLCIQAKYQRLRFAGPSGFITNKFRERLLRKKKEYTNIAPAI</sequence>
<feature type="compositionally biased region" description="Basic and acidic residues" evidence="2">
    <location>
        <begin position="62"/>
        <end position="76"/>
    </location>
</feature>
<proteinExistence type="inferred from homology"/>
<feature type="compositionally biased region" description="Basic and acidic residues" evidence="2">
    <location>
        <begin position="22"/>
        <end position="55"/>
    </location>
</feature>
<feature type="region of interest" description="Disordered" evidence="2">
    <location>
        <begin position="264"/>
        <end position="403"/>
    </location>
</feature>
<feature type="compositionally biased region" description="Basic and acidic residues" evidence="2">
    <location>
        <begin position="174"/>
        <end position="213"/>
    </location>
</feature>
<protein>
    <submittedName>
        <fullName evidence="4">BCLAF1 and THRAP3 family member 3 isoform X7</fullName>
    </submittedName>
</protein>
<feature type="region of interest" description="Disordered" evidence="2">
    <location>
        <begin position="174"/>
        <end position="241"/>
    </location>
</feature>
<dbReference type="PANTHER" id="PTHR15268">
    <property type="entry name" value="THRAP3/BCLAF1"/>
    <property type="match status" value="1"/>
</dbReference>
<evidence type="ECO:0000313" key="4">
    <source>
        <dbReference type="RefSeq" id="XP_057394597.1"/>
    </source>
</evidence>
<evidence type="ECO:0000256" key="1">
    <source>
        <dbReference type="ARBA" id="ARBA00006481"/>
    </source>
</evidence>
<accession>A0ABM3SXL7</accession>
<dbReference type="Proteomes" id="UP001652580">
    <property type="component" value="Chromosome X"/>
</dbReference>